<keyword evidence="4" id="KW-1185">Reference proteome</keyword>
<dbReference type="EMBL" id="JADXDR010000077">
    <property type="protein sequence ID" value="KAI7840639.1"/>
    <property type="molecule type" value="Genomic_DNA"/>
</dbReference>
<evidence type="ECO:0000259" key="2">
    <source>
        <dbReference type="Pfam" id="PF14295"/>
    </source>
</evidence>
<feature type="domain" description="Apple" evidence="2">
    <location>
        <begin position="207"/>
        <end position="269"/>
    </location>
</feature>
<comment type="caution">
    <text evidence="3">The sequence shown here is derived from an EMBL/GenBank/DDBJ whole genome shotgun (WGS) entry which is preliminary data.</text>
</comment>
<evidence type="ECO:0000313" key="4">
    <source>
        <dbReference type="Proteomes" id="UP001205105"/>
    </source>
</evidence>
<protein>
    <recommendedName>
        <fullName evidence="2">Apple domain-containing protein</fullName>
    </recommendedName>
</protein>
<name>A0AAD5DQK5_9CHLO</name>
<gene>
    <name evidence="3" type="ORF">COHA_005660</name>
</gene>
<proteinExistence type="predicted"/>
<evidence type="ECO:0000256" key="1">
    <source>
        <dbReference type="SAM" id="MobiDB-lite"/>
    </source>
</evidence>
<evidence type="ECO:0000313" key="3">
    <source>
        <dbReference type="EMBL" id="KAI7840639.1"/>
    </source>
</evidence>
<sequence>MVAEAIAHGVDGLSNVVAGWAEAEGETEIAAAIRGGGDAFEATVMAALEATACAGHMKAGATIGGIAGCVLTFGLGCGAGAALGGVAGALISPACHRAVNEIATMVTSSWDTGTAVGEMLKDVQCSGRSFPAANPADCADECEDKVPETSCFTWYYDNSCCLCKIAPCESSSSSDSGGGSSSSSSSSFSQRPSSDGGGSCGSIEFDTDFFGGDIVPVTTKWADTAVAAASPEDCCEACSLYSYCGAWTFTPAENCKERFPGAPGCCFLKKGTGYEKRSATGMVSGTSGGPPVAACTLEFDTDLLGGDIQSGNGPDTVVPTISDADCCQSCAATPGCGAWTMAPPSDCASRLPNARGCCFLKHEGGWTRTKDEKGVLTSGQLI</sequence>
<feature type="region of interest" description="Disordered" evidence="1">
    <location>
        <begin position="174"/>
        <end position="199"/>
    </location>
</feature>
<dbReference type="InterPro" id="IPR003609">
    <property type="entry name" value="Pan_app"/>
</dbReference>
<reference evidence="3" key="1">
    <citation type="submission" date="2020-11" db="EMBL/GenBank/DDBJ databases">
        <title>Chlorella ohadii genome sequencing and assembly.</title>
        <authorList>
            <person name="Murik O."/>
            <person name="Treves H."/>
            <person name="Kedem I."/>
            <person name="Shotland Y."/>
            <person name="Kaplan A."/>
        </authorList>
    </citation>
    <scope>NUCLEOTIDE SEQUENCE</scope>
    <source>
        <strain evidence="3">1</strain>
    </source>
</reference>
<dbReference type="Proteomes" id="UP001205105">
    <property type="component" value="Unassembled WGS sequence"/>
</dbReference>
<dbReference type="Pfam" id="PF14295">
    <property type="entry name" value="PAN_4"/>
    <property type="match status" value="2"/>
</dbReference>
<feature type="domain" description="Apple" evidence="2">
    <location>
        <begin position="301"/>
        <end position="361"/>
    </location>
</feature>
<dbReference type="AlphaFoldDB" id="A0AAD5DQK5"/>
<dbReference type="Gene3D" id="3.50.4.10">
    <property type="entry name" value="Hepatocyte Growth Factor"/>
    <property type="match status" value="2"/>
</dbReference>
<accession>A0AAD5DQK5</accession>
<organism evidence="3 4">
    <name type="scientific">Chlorella ohadii</name>
    <dbReference type="NCBI Taxonomy" id="2649997"/>
    <lineage>
        <taxon>Eukaryota</taxon>
        <taxon>Viridiplantae</taxon>
        <taxon>Chlorophyta</taxon>
        <taxon>core chlorophytes</taxon>
        <taxon>Trebouxiophyceae</taxon>
        <taxon>Chlorellales</taxon>
        <taxon>Chlorellaceae</taxon>
        <taxon>Chlorella clade</taxon>
        <taxon>Chlorella</taxon>
    </lineage>
</organism>
<feature type="compositionally biased region" description="Low complexity" evidence="1">
    <location>
        <begin position="174"/>
        <end position="194"/>
    </location>
</feature>